<name>A0ABN0U468_9BURK</name>
<dbReference type="Pfam" id="PF04865">
    <property type="entry name" value="Baseplate_J"/>
    <property type="match status" value="1"/>
</dbReference>
<feature type="domain" description="Baseplate J-like C-terminal" evidence="4">
    <location>
        <begin position="270"/>
        <end position="347"/>
    </location>
</feature>
<evidence type="ECO:0000256" key="1">
    <source>
        <dbReference type="ARBA" id="ARBA00038087"/>
    </source>
</evidence>
<dbReference type="RefSeq" id="WP_343822174.1">
    <property type="nucleotide sequence ID" value="NZ_BAAAFN010000020.1"/>
</dbReference>
<feature type="domain" description="Baseplate protein J-like barrel" evidence="2">
    <location>
        <begin position="89"/>
        <end position="158"/>
    </location>
</feature>
<evidence type="ECO:0000259" key="2">
    <source>
        <dbReference type="Pfam" id="PF04865"/>
    </source>
</evidence>
<evidence type="ECO:0000313" key="5">
    <source>
        <dbReference type="EMBL" id="GAA0238186.1"/>
    </source>
</evidence>
<dbReference type="PANTHER" id="PTHR37829">
    <property type="entry name" value="PHAGE-LIKE ELEMENT PBSX PROTEIN XKDT"/>
    <property type="match status" value="1"/>
</dbReference>
<evidence type="ECO:0000259" key="4">
    <source>
        <dbReference type="Pfam" id="PF26079"/>
    </source>
</evidence>
<protein>
    <submittedName>
        <fullName evidence="5">Baseplate J/gp47 family protein</fullName>
    </submittedName>
</protein>
<dbReference type="Pfam" id="PF26078">
    <property type="entry name" value="Baseplate_J_M"/>
    <property type="match status" value="1"/>
</dbReference>
<reference evidence="5 6" key="1">
    <citation type="journal article" date="2019" name="Int. J. Syst. Evol. Microbiol.">
        <title>The Global Catalogue of Microorganisms (GCM) 10K type strain sequencing project: providing services to taxonomists for standard genome sequencing and annotation.</title>
        <authorList>
            <consortium name="The Broad Institute Genomics Platform"/>
            <consortium name="The Broad Institute Genome Sequencing Center for Infectious Disease"/>
            <person name="Wu L."/>
            <person name="Ma J."/>
        </authorList>
    </citation>
    <scope>NUCLEOTIDE SEQUENCE [LARGE SCALE GENOMIC DNA]</scope>
    <source>
        <strain evidence="5 6">JCM 16240</strain>
    </source>
</reference>
<dbReference type="InterPro" id="IPR058530">
    <property type="entry name" value="Baseplate_J-like_C"/>
</dbReference>
<dbReference type="InterPro" id="IPR058531">
    <property type="entry name" value="Baseplate_J_M"/>
</dbReference>
<dbReference type="InterPro" id="IPR006949">
    <property type="entry name" value="Barrel_Baseplate_J-like"/>
</dbReference>
<proteinExistence type="inferred from homology"/>
<dbReference type="Proteomes" id="UP001501176">
    <property type="component" value="Unassembled WGS sequence"/>
</dbReference>
<evidence type="ECO:0000259" key="3">
    <source>
        <dbReference type="Pfam" id="PF26078"/>
    </source>
</evidence>
<dbReference type="InterPro" id="IPR052399">
    <property type="entry name" value="Phage_Baseplate_Assmbl_Protein"/>
</dbReference>
<organism evidence="5 6">
    <name type="scientific">Castellaniella daejeonensis</name>
    <dbReference type="NCBI Taxonomy" id="659013"/>
    <lineage>
        <taxon>Bacteria</taxon>
        <taxon>Pseudomonadati</taxon>
        <taxon>Pseudomonadota</taxon>
        <taxon>Betaproteobacteria</taxon>
        <taxon>Burkholderiales</taxon>
        <taxon>Alcaligenaceae</taxon>
        <taxon>Castellaniella</taxon>
    </lineage>
</organism>
<evidence type="ECO:0000313" key="6">
    <source>
        <dbReference type="Proteomes" id="UP001501176"/>
    </source>
</evidence>
<keyword evidence="6" id="KW-1185">Reference proteome</keyword>
<gene>
    <name evidence="5" type="ORF">GCM10009125_28810</name>
</gene>
<feature type="domain" description="Baseplate J-like central" evidence="3">
    <location>
        <begin position="191"/>
        <end position="264"/>
    </location>
</feature>
<comment type="similarity">
    <text evidence="1">Belongs to the Mu gp47/PBSX XkdT family.</text>
</comment>
<comment type="caution">
    <text evidence="5">The sequence shown here is derived from an EMBL/GenBank/DDBJ whole genome shotgun (WGS) entry which is preliminary data.</text>
</comment>
<dbReference type="Pfam" id="PF26079">
    <property type="entry name" value="Baseplate_J_C"/>
    <property type="match status" value="1"/>
</dbReference>
<accession>A0ABN0U468</accession>
<dbReference type="PANTHER" id="PTHR37829:SF3">
    <property type="entry name" value="PROTEIN JAYE-RELATED"/>
    <property type="match status" value="1"/>
</dbReference>
<dbReference type="EMBL" id="BAAAFN010000020">
    <property type="protein sequence ID" value="GAA0238186.1"/>
    <property type="molecule type" value="Genomic_DNA"/>
</dbReference>
<sequence length="348" mass="36729">MPFEIPTLPALVQRAAEDLARAGVDGVLRRSDSAVLARVHSGGVFGLYGKLAWMARQILPDTCEEDMLARWAQLKDVGRTAATRATGAVSVTGTTGILVRAGFVWQAASGVRLVATADTVLIAGAADVPVQAETPGQAGNVLAGSAVSAISPLGGLVDQGVVAAGGIVGGTDQEPLERWRRRVVRAFRVQPHGGDAADYETWALEVPGITRAWCRPRWMGPGTVGLFVVRDDDASIIPDEAELAAVRDYIEAKMPVTADLYVLAPTLLSVPVQIRMDPDTETLRGLVTVALQDLFYSEADLGGRLYRTHMSATISNVPGETDHTLALPAADVVPAANELPVLGAITWL</sequence>